<name>A0AAD6VET2_9AGAR</name>
<reference evidence="1" key="1">
    <citation type="submission" date="2023-03" db="EMBL/GenBank/DDBJ databases">
        <title>Massive genome expansion in bonnet fungi (Mycena s.s.) driven by repeated elements and novel gene families across ecological guilds.</title>
        <authorList>
            <consortium name="Lawrence Berkeley National Laboratory"/>
            <person name="Harder C.B."/>
            <person name="Miyauchi S."/>
            <person name="Viragh M."/>
            <person name="Kuo A."/>
            <person name="Thoen E."/>
            <person name="Andreopoulos B."/>
            <person name="Lu D."/>
            <person name="Skrede I."/>
            <person name="Drula E."/>
            <person name="Henrissat B."/>
            <person name="Morin E."/>
            <person name="Kohler A."/>
            <person name="Barry K."/>
            <person name="LaButti K."/>
            <person name="Morin E."/>
            <person name="Salamov A."/>
            <person name="Lipzen A."/>
            <person name="Mereny Z."/>
            <person name="Hegedus B."/>
            <person name="Baldrian P."/>
            <person name="Stursova M."/>
            <person name="Weitz H."/>
            <person name="Taylor A."/>
            <person name="Grigoriev I.V."/>
            <person name="Nagy L.G."/>
            <person name="Martin F."/>
            <person name="Kauserud H."/>
        </authorList>
    </citation>
    <scope>NUCLEOTIDE SEQUENCE</scope>
    <source>
        <strain evidence="1">9144</strain>
    </source>
</reference>
<gene>
    <name evidence="1" type="ORF">GGX14DRAFT_567587</name>
</gene>
<evidence type="ECO:0000313" key="1">
    <source>
        <dbReference type="EMBL" id="KAJ7207641.1"/>
    </source>
</evidence>
<dbReference type="Proteomes" id="UP001219525">
    <property type="component" value="Unassembled WGS sequence"/>
</dbReference>
<organism evidence="1 2">
    <name type="scientific">Mycena pura</name>
    <dbReference type="NCBI Taxonomy" id="153505"/>
    <lineage>
        <taxon>Eukaryota</taxon>
        <taxon>Fungi</taxon>
        <taxon>Dikarya</taxon>
        <taxon>Basidiomycota</taxon>
        <taxon>Agaricomycotina</taxon>
        <taxon>Agaricomycetes</taxon>
        <taxon>Agaricomycetidae</taxon>
        <taxon>Agaricales</taxon>
        <taxon>Marasmiineae</taxon>
        <taxon>Mycenaceae</taxon>
        <taxon>Mycena</taxon>
    </lineage>
</organism>
<accession>A0AAD6VET2</accession>
<comment type="caution">
    <text evidence="1">The sequence shown here is derived from an EMBL/GenBank/DDBJ whole genome shotgun (WGS) entry which is preliminary data.</text>
</comment>
<sequence length="498" mass="54241">MHYTKDIHVYPEIPEDGVIREIWHALKWRKGLDLDVLSPMYDAGTTHYYVNELARAKDGKLVIPIRWLIFRGDVYADAFTVTIDEVPSLSSPFEKYVASVLRDEMARENEVNVEMPSEDRLQRKMNESARWARGAWAASRLVGCCMLRRRRSCPDLAVWLSLPAAGDEIPTRGPPLLLPLWWPSRGVVALAGMGAASVLSIRRQHGVVRRGGFCGRFRHHASCVVLRGFSVELASRGRSSHASSRRLSEYRLATLASSPCTCAGPEESVRRCCCSAASLPPARDEALPRPPLSPMPVVFVCYAVCGVHRAPCAFALGVLYDFARPSWSWRLCLGEPLVGMGALGRGHGACAVVASVWCVDGPSCVVRRAGRTSCIALFASCSALPCCAHRAAVVGRRAATSLPCPFSLPLASCLAPLLFSTYTAMRPSSVSAFAPLRQLSAAPAHDCPWLRSYRPGILLALVSTVNGKGREVLKTVPALSCGAWIVELEYRGSILPSS</sequence>
<dbReference type="AlphaFoldDB" id="A0AAD6VET2"/>
<protein>
    <submittedName>
        <fullName evidence="1">Uncharacterized protein</fullName>
    </submittedName>
</protein>
<proteinExistence type="predicted"/>
<keyword evidence="2" id="KW-1185">Reference proteome</keyword>
<dbReference type="EMBL" id="JARJCW010000036">
    <property type="protein sequence ID" value="KAJ7207641.1"/>
    <property type="molecule type" value="Genomic_DNA"/>
</dbReference>
<evidence type="ECO:0000313" key="2">
    <source>
        <dbReference type="Proteomes" id="UP001219525"/>
    </source>
</evidence>